<dbReference type="AlphaFoldDB" id="A0A0L6ZCM9"/>
<dbReference type="EMBL" id="LHUR01000012">
    <property type="protein sequence ID" value="KOA20720.1"/>
    <property type="molecule type" value="Genomic_DNA"/>
</dbReference>
<proteinExistence type="predicted"/>
<gene>
    <name evidence="1" type="ORF">CLHOM_08620</name>
</gene>
<sequence>MNKEFVKNMIKAEKYKYRAIKEILPSDLRKRVDDLERETLNLIKDVVFEIMKENLEEKTSKNTTPKTTKKVDIDFS</sequence>
<protein>
    <submittedName>
        <fullName evidence="1">Uncharacterized protein</fullName>
    </submittedName>
</protein>
<comment type="caution">
    <text evidence="1">The sequence shown here is derived from an EMBL/GenBank/DDBJ whole genome shotgun (WGS) entry which is preliminary data.</text>
</comment>
<reference evidence="2" key="1">
    <citation type="submission" date="2015-08" db="EMBL/GenBank/DDBJ databases">
        <title>Genome sequence of the strict anaerobe Clostridium homopropionicum LuHBu1 (DSM 5847T).</title>
        <authorList>
            <person name="Poehlein A."/>
            <person name="Beck M."/>
            <person name="Schiel-Bengelsdorf B."/>
            <person name="Bengelsdorf F.R."/>
            <person name="Daniel R."/>
            <person name="Duerre P."/>
        </authorList>
    </citation>
    <scope>NUCLEOTIDE SEQUENCE [LARGE SCALE GENOMIC DNA]</scope>
    <source>
        <strain evidence="2">DSM 5847</strain>
    </source>
</reference>
<dbReference type="STRING" id="36844.SAMN04488501_103139"/>
<keyword evidence="2" id="KW-1185">Reference proteome</keyword>
<dbReference type="RefSeq" id="WP_052220448.1">
    <property type="nucleotide sequence ID" value="NZ_LHUR01000012.1"/>
</dbReference>
<dbReference type="PATRIC" id="fig|1121318.3.peg.867"/>
<name>A0A0L6ZCM9_9CLOT</name>
<dbReference type="Proteomes" id="UP000037043">
    <property type="component" value="Unassembled WGS sequence"/>
</dbReference>
<accession>A0A0L6ZCM9</accession>
<evidence type="ECO:0000313" key="2">
    <source>
        <dbReference type="Proteomes" id="UP000037043"/>
    </source>
</evidence>
<organism evidence="1 2">
    <name type="scientific">Clostridium homopropionicum DSM 5847</name>
    <dbReference type="NCBI Taxonomy" id="1121318"/>
    <lineage>
        <taxon>Bacteria</taxon>
        <taxon>Bacillati</taxon>
        <taxon>Bacillota</taxon>
        <taxon>Clostridia</taxon>
        <taxon>Eubacteriales</taxon>
        <taxon>Clostridiaceae</taxon>
        <taxon>Clostridium</taxon>
    </lineage>
</organism>
<evidence type="ECO:0000313" key="1">
    <source>
        <dbReference type="EMBL" id="KOA20720.1"/>
    </source>
</evidence>